<dbReference type="InterPro" id="IPR004588">
    <property type="entry name" value="IspG_bac-typ"/>
</dbReference>
<evidence type="ECO:0000259" key="6">
    <source>
        <dbReference type="Pfam" id="PF26540"/>
    </source>
</evidence>
<accession>A0A3B0UKE2</accession>
<dbReference type="PANTHER" id="PTHR30454:SF0">
    <property type="entry name" value="4-HYDROXY-3-METHYLBUT-2-EN-1-YL DIPHOSPHATE SYNTHASE (FERREDOXIN), CHLOROPLASTIC"/>
    <property type="match status" value="1"/>
</dbReference>
<reference evidence="7" key="1">
    <citation type="submission" date="2018-06" db="EMBL/GenBank/DDBJ databases">
        <authorList>
            <person name="Zhirakovskaya E."/>
        </authorList>
    </citation>
    <scope>NUCLEOTIDE SEQUENCE</scope>
</reference>
<dbReference type="InterPro" id="IPR058579">
    <property type="entry name" value="IspG_C"/>
</dbReference>
<protein>
    <submittedName>
        <fullName evidence="7">(E)-4-hydroxy-3-methylbut-2-enyl-diphosphate synthase (Flavodoxin)</fullName>
        <ecNumber evidence="7">1.17.7.3</ecNumber>
    </submittedName>
</protein>
<dbReference type="GO" id="GO:0046872">
    <property type="term" value="F:metal ion binding"/>
    <property type="evidence" value="ECO:0007669"/>
    <property type="project" value="UniProtKB-KW"/>
</dbReference>
<dbReference type="EC" id="1.17.7.3" evidence="7"/>
<organism evidence="7">
    <name type="scientific">hydrothermal vent metagenome</name>
    <dbReference type="NCBI Taxonomy" id="652676"/>
    <lineage>
        <taxon>unclassified sequences</taxon>
        <taxon>metagenomes</taxon>
        <taxon>ecological metagenomes</taxon>
    </lineage>
</organism>
<keyword evidence="1" id="KW-0479">Metal-binding</keyword>
<evidence type="ECO:0000256" key="1">
    <source>
        <dbReference type="ARBA" id="ARBA00022723"/>
    </source>
</evidence>
<evidence type="ECO:0000256" key="2">
    <source>
        <dbReference type="ARBA" id="ARBA00023002"/>
    </source>
</evidence>
<dbReference type="AlphaFoldDB" id="A0A3B0UKE2"/>
<keyword evidence="3" id="KW-0408">Iron</keyword>
<sequence>MLAEGIGDTIRVSLTEAPEKEIPVARHLVEFYGCRHTKQEVKISYVSYGKISVQRRPAIALIDETKTSLADKKVLSLSYCSLPHRELLIRATVDFNLAYKSKKADGLLIDNGREGDSRQLKELALEILQARGLYYSKTEFVACPSCGRTHINIEKELDKVKKRLGSHKGLKIAVMGCLVNGPGEMADADYGFVGADTGKVNLYKGGEILFRNLPEEEALGKLEKLILEK</sequence>
<dbReference type="PANTHER" id="PTHR30454">
    <property type="entry name" value="4-HYDROXY-3-METHYLBUT-2-EN-1-YL DIPHOSPHATE SYNTHASE"/>
    <property type="match status" value="1"/>
</dbReference>
<evidence type="ECO:0000313" key="7">
    <source>
        <dbReference type="EMBL" id="VAW28783.1"/>
    </source>
</evidence>
<name>A0A3B0UKE2_9ZZZZ</name>
<dbReference type="GO" id="GO:0016114">
    <property type="term" value="P:terpenoid biosynthetic process"/>
    <property type="evidence" value="ECO:0007669"/>
    <property type="project" value="InterPro"/>
</dbReference>
<dbReference type="InterPro" id="IPR011005">
    <property type="entry name" value="Dihydropteroate_synth-like_sf"/>
</dbReference>
<dbReference type="SUPFAM" id="SSF56014">
    <property type="entry name" value="Nitrite and sulphite reductase 4Fe-4S domain-like"/>
    <property type="match status" value="1"/>
</dbReference>
<evidence type="ECO:0000256" key="4">
    <source>
        <dbReference type="ARBA" id="ARBA00023014"/>
    </source>
</evidence>
<dbReference type="GO" id="GO:0019288">
    <property type="term" value="P:isopentenyl diphosphate biosynthetic process, methylerythritol 4-phosphate pathway"/>
    <property type="evidence" value="ECO:0007669"/>
    <property type="project" value="TreeGrafter"/>
</dbReference>
<dbReference type="Gene3D" id="3.30.413.10">
    <property type="entry name" value="Sulfite Reductase Hemoprotein, domain 1"/>
    <property type="match status" value="1"/>
</dbReference>
<dbReference type="GO" id="GO:0051539">
    <property type="term" value="F:4 iron, 4 sulfur cluster binding"/>
    <property type="evidence" value="ECO:0007669"/>
    <property type="project" value="UniProtKB-KW"/>
</dbReference>
<keyword evidence="5" id="KW-0414">Isoprene biosynthesis</keyword>
<dbReference type="EMBL" id="UOET01000288">
    <property type="protein sequence ID" value="VAW28783.1"/>
    <property type="molecule type" value="Genomic_DNA"/>
</dbReference>
<dbReference type="GO" id="GO:0046429">
    <property type="term" value="F:4-hydroxy-3-methylbut-2-en-1-yl diphosphate synthase activity (ferredoxin)"/>
    <property type="evidence" value="ECO:0007669"/>
    <property type="project" value="InterPro"/>
</dbReference>
<dbReference type="InterPro" id="IPR045854">
    <property type="entry name" value="NO2/SO3_Rdtase_4Fe4S_sf"/>
</dbReference>
<keyword evidence="4" id="KW-0411">Iron-sulfur</keyword>
<evidence type="ECO:0000256" key="5">
    <source>
        <dbReference type="ARBA" id="ARBA00023229"/>
    </source>
</evidence>
<dbReference type="GO" id="GO:0141197">
    <property type="term" value="F:4-hydroxy-3-methylbut-2-enyl-diphosphate synthase activity (flavodoxin)"/>
    <property type="evidence" value="ECO:0007669"/>
    <property type="project" value="UniProtKB-EC"/>
</dbReference>
<evidence type="ECO:0000256" key="3">
    <source>
        <dbReference type="ARBA" id="ARBA00023004"/>
    </source>
</evidence>
<dbReference type="Pfam" id="PF26540">
    <property type="entry name" value="GcpE_C"/>
    <property type="match status" value="1"/>
</dbReference>
<gene>
    <name evidence="7" type="ORF">MNBD_BACTEROID07-2010</name>
</gene>
<dbReference type="Gene3D" id="3.20.20.20">
    <property type="entry name" value="Dihydropteroate synthase-like"/>
    <property type="match status" value="1"/>
</dbReference>
<keyword evidence="2 7" id="KW-0560">Oxidoreductase</keyword>
<proteinExistence type="predicted"/>
<feature type="domain" description="IspG C-terminal" evidence="6">
    <location>
        <begin position="139"/>
        <end position="226"/>
    </location>
</feature>